<keyword evidence="4 6" id="KW-1133">Transmembrane helix</keyword>
<feature type="transmembrane region" description="Helical" evidence="6">
    <location>
        <begin position="190"/>
        <end position="210"/>
    </location>
</feature>
<reference evidence="9" key="2">
    <citation type="submission" date="2020-04" db="EMBL/GenBank/DDBJ databases">
        <authorList>
            <consortium name="NCBI Genome Project"/>
        </authorList>
    </citation>
    <scope>NUCLEOTIDE SEQUENCE</scope>
    <source>
        <strain evidence="9">CBS 304.34</strain>
    </source>
</reference>
<feature type="transmembrane region" description="Helical" evidence="6">
    <location>
        <begin position="157"/>
        <end position="178"/>
    </location>
</feature>
<dbReference type="Gene3D" id="1.20.1250.20">
    <property type="entry name" value="MFS general substrate transporter like domains"/>
    <property type="match status" value="2"/>
</dbReference>
<dbReference type="EMBL" id="MU003705">
    <property type="protein sequence ID" value="KAF2807539.1"/>
    <property type="molecule type" value="Genomic_DNA"/>
</dbReference>
<dbReference type="SUPFAM" id="SSF103473">
    <property type="entry name" value="MFS general substrate transporter"/>
    <property type="match status" value="1"/>
</dbReference>
<dbReference type="PANTHER" id="PTHR43791:SF36">
    <property type="entry name" value="TRANSPORTER, PUTATIVE (AFU_ORTHOLOGUE AFUA_6G08340)-RELATED"/>
    <property type="match status" value="1"/>
</dbReference>
<feature type="transmembrane region" description="Helical" evidence="6">
    <location>
        <begin position="119"/>
        <end position="145"/>
    </location>
</feature>
<keyword evidence="8" id="KW-1185">Reference proteome</keyword>
<evidence type="ECO:0000256" key="2">
    <source>
        <dbReference type="ARBA" id="ARBA00022448"/>
    </source>
</evidence>
<evidence type="ECO:0000313" key="7">
    <source>
        <dbReference type="EMBL" id="KAF2807539.1"/>
    </source>
</evidence>
<evidence type="ECO:0000256" key="1">
    <source>
        <dbReference type="ARBA" id="ARBA00004141"/>
    </source>
</evidence>
<feature type="transmembrane region" description="Helical" evidence="6">
    <location>
        <begin position="57"/>
        <end position="74"/>
    </location>
</feature>
<comment type="subcellular location">
    <subcellularLocation>
        <location evidence="1">Membrane</location>
        <topology evidence="1">Multi-pass membrane protein</topology>
    </subcellularLocation>
</comment>
<reference evidence="7 9" key="1">
    <citation type="journal article" date="2020" name="Stud. Mycol.">
        <title>101 Dothideomycetes genomes: a test case for predicting lifestyles and emergence of pathogens.</title>
        <authorList>
            <person name="Haridas S."/>
            <person name="Albert R."/>
            <person name="Binder M."/>
            <person name="Bloem J."/>
            <person name="Labutti K."/>
            <person name="Salamov A."/>
            <person name="Andreopoulos B."/>
            <person name="Baker S."/>
            <person name="Barry K."/>
            <person name="Bills G."/>
            <person name="Bluhm B."/>
            <person name="Cannon C."/>
            <person name="Castanera R."/>
            <person name="Culley D."/>
            <person name="Daum C."/>
            <person name="Ezra D."/>
            <person name="Gonzalez J."/>
            <person name="Henrissat B."/>
            <person name="Kuo A."/>
            <person name="Liang C."/>
            <person name="Lipzen A."/>
            <person name="Lutzoni F."/>
            <person name="Magnuson J."/>
            <person name="Mondo S."/>
            <person name="Nolan M."/>
            <person name="Ohm R."/>
            <person name="Pangilinan J."/>
            <person name="Park H.-J."/>
            <person name="Ramirez L."/>
            <person name="Alfaro M."/>
            <person name="Sun H."/>
            <person name="Tritt A."/>
            <person name="Yoshinaga Y."/>
            <person name="Zwiers L.-H."/>
            <person name="Turgeon B."/>
            <person name="Goodwin S."/>
            <person name="Spatafora J."/>
            <person name="Crous P."/>
            <person name="Grigoriev I."/>
        </authorList>
    </citation>
    <scope>NUCLEOTIDE SEQUENCE</scope>
    <source>
        <strain evidence="7 9">CBS 304.34</strain>
    </source>
</reference>
<dbReference type="GeneID" id="54458928"/>
<dbReference type="Proteomes" id="UP000504636">
    <property type="component" value="Unplaced"/>
</dbReference>
<gene>
    <name evidence="7 9" type="ORF">BDZ99DRAFT_447934</name>
</gene>
<dbReference type="InterPro" id="IPR011701">
    <property type="entry name" value="MFS"/>
</dbReference>
<dbReference type="InterPro" id="IPR036259">
    <property type="entry name" value="MFS_trans_sf"/>
</dbReference>
<name>A0A6A6YG17_9PEZI</name>
<organism evidence="7">
    <name type="scientific">Mytilinidion resinicola</name>
    <dbReference type="NCBI Taxonomy" id="574789"/>
    <lineage>
        <taxon>Eukaryota</taxon>
        <taxon>Fungi</taxon>
        <taxon>Dikarya</taxon>
        <taxon>Ascomycota</taxon>
        <taxon>Pezizomycotina</taxon>
        <taxon>Dothideomycetes</taxon>
        <taxon>Pleosporomycetidae</taxon>
        <taxon>Mytilinidiales</taxon>
        <taxon>Mytilinidiaceae</taxon>
        <taxon>Mytilinidion</taxon>
    </lineage>
</organism>
<evidence type="ECO:0000313" key="8">
    <source>
        <dbReference type="Proteomes" id="UP000504636"/>
    </source>
</evidence>
<sequence length="473" mass="52850">MNIDYKPSNERRSFDIDISTRHENAPTDYAPDDVQKKSRNLEDPEWAIQQKRYLRKLDFIILPMISLLYFFEYLDRGNIGNAKLYGFDDGHSTVSEGIGPGTKSLTPTQWQLTCVAYNYAGALVCRLFLGIFEGLFGTGIVYYLSLWYHRSEMGVRVFWFLGPTAIAGAFGGLMAYGIGHIDSETPIWKWLFLIEGVPGLCLGILCLWWIPDRPSKNSRFSGRYQEIAEARYHSESFDVAGKIQLKHILLPVTDWRLYLQVAVYLPTAGMLSSISGFLPTVVRDLGYHEPTKANLMTVPPYACAFVLMYIFAWSSDHYRERGFHCAALATVTAIAYALLAFLPESQLHGKYACICIAVACVYATYSPSHAWAANNFGNETKRAVGMGLYTALGNLGSIAGTWFYPTTDAPQFRKGHAVCMGLAIATASFALINSFALKAVNSHRDKKYGKPEPGISIDVTELADDSPHFRFIT</sequence>
<keyword evidence="5 6" id="KW-0472">Membrane</keyword>
<feature type="transmembrane region" description="Helical" evidence="6">
    <location>
        <begin position="322"/>
        <end position="342"/>
    </location>
</feature>
<evidence type="ECO:0000256" key="5">
    <source>
        <dbReference type="ARBA" id="ARBA00023136"/>
    </source>
</evidence>
<evidence type="ECO:0000256" key="6">
    <source>
        <dbReference type="SAM" id="Phobius"/>
    </source>
</evidence>
<proteinExistence type="predicted"/>
<dbReference type="PANTHER" id="PTHR43791">
    <property type="entry name" value="PERMEASE-RELATED"/>
    <property type="match status" value="1"/>
</dbReference>
<feature type="transmembrane region" description="Helical" evidence="6">
    <location>
        <begin position="298"/>
        <end position="315"/>
    </location>
</feature>
<feature type="transmembrane region" description="Helical" evidence="6">
    <location>
        <begin position="257"/>
        <end position="278"/>
    </location>
</feature>
<evidence type="ECO:0000256" key="3">
    <source>
        <dbReference type="ARBA" id="ARBA00022692"/>
    </source>
</evidence>
<accession>A0A6A6YG17</accession>
<feature type="transmembrane region" description="Helical" evidence="6">
    <location>
        <begin position="415"/>
        <end position="437"/>
    </location>
</feature>
<evidence type="ECO:0000313" key="9">
    <source>
        <dbReference type="RefSeq" id="XP_033574503.1"/>
    </source>
</evidence>
<feature type="transmembrane region" description="Helical" evidence="6">
    <location>
        <begin position="386"/>
        <end position="403"/>
    </location>
</feature>
<dbReference type="GO" id="GO:0016020">
    <property type="term" value="C:membrane"/>
    <property type="evidence" value="ECO:0007669"/>
    <property type="project" value="UniProtKB-SubCell"/>
</dbReference>
<dbReference type="FunFam" id="1.20.1250.20:FF:000013">
    <property type="entry name" value="MFS general substrate transporter"/>
    <property type="match status" value="1"/>
</dbReference>
<reference evidence="9" key="3">
    <citation type="submission" date="2025-04" db="UniProtKB">
        <authorList>
            <consortium name="RefSeq"/>
        </authorList>
    </citation>
    <scope>IDENTIFICATION</scope>
    <source>
        <strain evidence="9">CBS 304.34</strain>
    </source>
</reference>
<dbReference type="OrthoDB" id="2985014at2759"/>
<dbReference type="GO" id="GO:0022857">
    <property type="term" value="F:transmembrane transporter activity"/>
    <property type="evidence" value="ECO:0007669"/>
    <property type="project" value="InterPro"/>
</dbReference>
<evidence type="ECO:0000256" key="4">
    <source>
        <dbReference type="ARBA" id="ARBA00022989"/>
    </source>
</evidence>
<dbReference type="AlphaFoldDB" id="A0A6A6YG17"/>
<feature type="transmembrane region" description="Helical" evidence="6">
    <location>
        <begin position="348"/>
        <end position="365"/>
    </location>
</feature>
<protein>
    <submittedName>
        <fullName evidence="7 9">MFS general substrate transporter</fullName>
    </submittedName>
</protein>
<dbReference type="Pfam" id="PF07690">
    <property type="entry name" value="MFS_1"/>
    <property type="match status" value="1"/>
</dbReference>
<keyword evidence="2" id="KW-0813">Transport</keyword>
<dbReference type="RefSeq" id="XP_033574503.1">
    <property type="nucleotide sequence ID" value="XM_033718035.1"/>
</dbReference>
<keyword evidence="3 6" id="KW-0812">Transmembrane</keyword>